<dbReference type="RefSeq" id="XP_002788531.1">
    <property type="nucleotide sequence ID" value="XM_002788485.1"/>
</dbReference>
<sequence length="523" mass="59308">MTDSDVANKLDRYYGRWHKLDCNRVAFKEVALARDTALCVVELPLHLPALKPIILAQHDPTTRRTPPYGHDGKSAGRPSEMQVRNWQARMSLPPPSLFPSHSALSSSAKPKRTAERHVKFSLPDEDVKRQIGLYSSWPVKELIPQRLYFTVFDGPLITDPTARRKPILLNIDNELVYNRFYKDFGPLNLAQITTYLLELRSLLESGAREDRPVVHYCSSHPEKRPNAVLLVSAYLMFFHKLSPAEALDRVESGYPSVMPFRDASIGDCPYPCTILDCLCGLQYAYLLGWYDPCRFDINEYNYYASLQNGDLNWIIPGKILAFSSPQNERRDNRGFPAHIPEDFHAVFKSMGVELIVRLNDKLYDRNRFTSAGFAHMDLYFPDGTCPSQSIMSYFFNAVESIPSGVIAVHCKAGLGRTGCLIGLYAMKRYGFRARAWIGWNRICRPGSILGHQQQFLCDVEHGMRTPQLNKVPTLLTTIDPDRYEVDIGQGERLMAAKQKTEMTRLGANKNSISAMLRLSAGSY</sequence>
<dbReference type="Pfam" id="PF22785">
    <property type="entry name" value="Tc-R-P"/>
    <property type="match status" value="1"/>
</dbReference>
<evidence type="ECO:0000256" key="6">
    <source>
        <dbReference type="ARBA" id="ARBA00022553"/>
    </source>
</evidence>
<keyword evidence="5" id="KW-0963">Cytoplasm</keyword>
<evidence type="ECO:0000313" key="17">
    <source>
        <dbReference type="Proteomes" id="UP000007800"/>
    </source>
</evidence>
<evidence type="ECO:0000256" key="12">
    <source>
        <dbReference type="ARBA" id="ARBA00023254"/>
    </source>
</evidence>
<dbReference type="AlphaFoldDB" id="C5K4Q5"/>
<evidence type="ECO:0000256" key="9">
    <source>
        <dbReference type="ARBA" id="ARBA00022801"/>
    </source>
</evidence>
<evidence type="ECO:0000256" key="4">
    <source>
        <dbReference type="ARBA" id="ARBA00013064"/>
    </source>
</evidence>
<evidence type="ECO:0000256" key="10">
    <source>
        <dbReference type="ARBA" id="ARBA00022912"/>
    </source>
</evidence>
<evidence type="ECO:0000256" key="14">
    <source>
        <dbReference type="SAM" id="MobiDB-lite"/>
    </source>
</evidence>
<dbReference type="CDD" id="cd14499">
    <property type="entry name" value="CDC14_C"/>
    <property type="match status" value="1"/>
</dbReference>
<dbReference type="GO" id="GO:0005856">
    <property type="term" value="C:cytoskeleton"/>
    <property type="evidence" value="ECO:0007669"/>
    <property type="project" value="UniProtKB-ARBA"/>
</dbReference>
<dbReference type="InterPro" id="IPR044506">
    <property type="entry name" value="CDC14_C"/>
</dbReference>
<evidence type="ECO:0000256" key="5">
    <source>
        <dbReference type="ARBA" id="ARBA00022490"/>
    </source>
</evidence>
<dbReference type="EC" id="3.1.3.48" evidence="4"/>
<keyword evidence="6" id="KW-0597">Phosphoprotein</keyword>
<organism evidence="17">
    <name type="scientific">Perkinsus marinus (strain ATCC 50983 / TXsc)</name>
    <dbReference type="NCBI Taxonomy" id="423536"/>
    <lineage>
        <taxon>Eukaryota</taxon>
        <taxon>Sar</taxon>
        <taxon>Alveolata</taxon>
        <taxon>Perkinsozoa</taxon>
        <taxon>Perkinsea</taxon>
        <taxon>Perkinsida</taxon>
        <taxon>Perkinsidae</taxon>
        <taxon>Perkinsus</taxon>
    </lineage>
</organism>
<dbReference type="InterPro" id="IPR029021">
    <property type="entry name" value="Prot-tyrosine_phosphatase-like"/>
</dbReference>
<keyword evidence="12" id="KW-0469">Meiosis</keyword>
<dbReference type="GO" id="GO:0051301">
    <property type="term" value="P:cell division"/>
    <property type="evidence" value="ECO:0007669"/>
    <property type="project" value="UniProtKB-KW"/>
</dbReference>
<dbReference type="InterPro" id="IPR016130">
    <property type="entry name" value="Tyr_Pase_AS"/>
</dbReference>
<gene>
    <name evidence="16" type="ORF">Pmar_PMAR010062</name>
</gene>
<dbReference type="PROSITE" id="PS50056">
    <property type="entry name" value="TYR_PHOSPHATASE_2"/>
    <property type="match status" value="1"/>
</dbReference>
<feature type="domain" description="Tyrosine specific protein phosphatases" evidence="15">
    <location>
        <begin position="392"/>
        <end position="455"/>
    </location>
</feature>
<keyword evidence="7" id="KW-0132">Cell division</keyword>
<dbReference type="GO" id="GO:0051321">
    <property type="term" value="P:meiotic cell cycle"/>
    <property type="evidence" value="ECO:0007669"/>
    <property type="project" value="UniProtKB-KW"/>
</dbReference>
<evidence type="ECO:0000256" key="2">
    <source>
        <dbReference type="ARBA" id="ARBA00004496"/>
    </source>
</evidence>
<feature type="region of interest" description="Disordered" evidence="14">
    <location>
        <begin position="58"/>
        <end position="79"/>
    </location>
</feature>
<evidence type="ECO:0000256" key="11">
    <source>
        <dbReference type="ARBA" id="ARBA00023242"/>
    </source>
</evidence>
<proteinExistence type="inferred from homology"/>
<keyword evidence="17" id="KW-1185">Reference proteome</keyword>
<dbReference type="InterPro" id="IPR029260">
    <property type="entry name" value="DSPn"/>
</dbReference>
<evidence type="ECO:0000256" key="8">
    <source>
        <dbReference type="ARBA" id="ARBA00022776"/>
    </source>
</evidence>
<dbReference type="Gene3D" id="3.90.190.10">
    <property type="entry name" value="Protein tyrosine phosphatase superfamily"/>
    <property type="match status" value="2"/>
</dbReference>
<keyword evidence="8" id="KW-0498">Mitosis</keyword>
<dbReference type="GO" id="GO:0004725">
    <property type="term" value="F:protein tyrosine phosphatase activity"/>
    <property type="evidence" value="ECO:0007669"/>
    <property type="project" value="UniProtKB-EC"/>
</dbReference>
<dbReference type="EMBL" id="GG670562">
    <property type="protein sequence ID" value="EER20327.1"/>
    <property type="molecule type" value="Genomic_DNA"/>
</dbReference>
<dbReference type="GO" id="GO:0032954">
    <property type="term" value="P:regulation of cytokinetic process"/>
    <property type="evidence" value="ECO:0007669"/>
    <property type="project" value="UniProtKB-ARBA"/>
</dbReference>
<keyword evidence="13" id="KW-0131">Cell cycle</keyword>
<keyword evidence="9" id="KW-0378">Hydrolase</keyword>
<protein>
    <recommendedName>
        <fullName evidence="4">protein-tyrosine-phosphatase</fullName>
        <ecNumber evidence="4">3.1.3.48</ecNumber>
    </recommendedName>
</protein>
<evidence type="ECO:0000313" key="16">
    <source>
        <dbReference type="EMBL" id="EER20327.1"/>
    </source>
</evidence>
<comment type="similarity">
    <text evidence="3">Belongs to the protein-tyrosine phosphatase family. Non-receptor class CDC14 subfamily.</text>
</comment>
<dbReference type="SUPFAM" id="SSF52799">
    <property type="entry name" value="(Phosphotyrosine protein) phosphatases II"/>
    <property type="match status" value="2"/>
</dbReference>
<dbReference type="Proteomes" id="UP000007800">
    <property type="component" value="Unassembled WGS sequence"/>
</dbReference>
<keyword evidence="10" id="KW-0904">Protein phosphatase</keyword>
<evidence type="ECO:0000256" key="3">
    <source>
        <dbReference type="ARBA" id="ARBA00007315"/>
    </source>
</evidence>
<keyword evidence="11" id="KW-0539">Nucleus</keyword>
<dbReference type="Pfam" id="PF14671">
    <property type="entry name" value="DSPn"/>
    <property type="match status" value="1"/>
</dbReference>
<dbReference type="GO" id="GO:0000278">
    <property type="term" value="P:mitotic cell cycle"/>
    <property type="evidence" value="ECO:0007669"/>
    <property type="project" value="UniProtKB-ARBA"/>
</dbReference>
<dbReference type="CDD" id="cd17657">
    <property type="entry name" value="CDC14_N"/>
    <property type="match status" value="1"/>
</dbReference>
<dbReference type="PROSITE" id="PS00383">
    <property type="entry name" value="TYR_PHOSPHATASE_1"/>
    <property type="match status" value="1"/>
</dbReference>
<dbReference type="OrthoDB" id="442453at2759"/>
<dbReference type="GO" id="GO:0007096">
    <property type="term" value="P:regulation of exit from mitosis"/>
    <property type="evidence" value="ECO:0007669"/>
    <property type="project" value="UniProtKB-ARBA"/>
</dbReference>
<dbReference type="GO" id="GO:0033554">
    <property type="term" value="P:cellular response to stress"/>
    <property type="evidence" value="ECO:0007669"/>
    <property type="project" value="UniProtKB-ARBA"/>
</dbReference>
<dbReference type="InterPro" id="IPR050561">
    <property type="entry name" value="PTP"/>
</dbReference>
<evidence type="ECO:0000256" key="1">
    <source>
        <dbReference type="ARBA" id="ARBA00004123"/>
    </source>
</evidence>
<accession>C5K4Q5</accession>
<dbReference type="FunFam" id="3.90.190.10:FF:000038">
    <property type="entry name" value="Tyrosine-protein phosphatase CDC14"/>
    <property type="match status" value="1"/>
</dbReference>
<dbReference type="InterPro" id="IPR000387">
    <property type="entry name" value="Tyr_Pase_dom"/>
</dbReference>
<evidence type="ECO:0000259" key="15">
    <source>
        <dbReference type="PROSITE" id="PS50056"/>
    </source>
</evidence>
<dbReference type="InParanoid" id="C5K4Q5"/>
<dbReference type="GO" id="GO:0005737">
    <property type="term" value="C:cytoplasm"/>
    <property type="evidence" value="ECO:0007669"/>
    <property type="project" value="UniProtKB-SubCell"/>
</dbReference>
<reference evidence="16 17" key="1">
    <citation type="submission" date="2008-07" db="EMBL/GenBank/DDBJ databases">
        <authorList>
            <person name="El-Sayed N."/>
            <person name="Caler E."/>
            <person name="Inman J."/>
            <person name="Amedeo P."/>
            <person name="Hass B."/>
            <person name="Wortman J."/>
        </authorList>
    </citation>
    <scope>NUCLEOTIDE SEQUENCE [LARGE SCALE GENOMIC DNA]</scope>
    <source>
        <strain evidence="17">ATCC 50983 / TXsc</strain>
    </source>
</reference>
<evidence type="ECO:0000256" key="13">
    <source>
        <dbReference type="ARBA" id="ARBA00023306"/>
    </source>
</evidence>
<name>C5K4Q5_PERM5</name>
<evidence type="ECO:0000256" key="7">
    <source>
        <dbReference type="ARBA" id="ARBA00022618"/>
    </source>
</evidence>
<dbReference type="GeneID" id="9054132"/>
<dbReference type="PANTHER" id="PTHR23339">
    <property type="entry name" value="TYROSINE SPECIFIC PROTEIN PHOSPHATASE AND DUAL SPECIFICITY PROTEIN PHOSPHATASE"/>
    <property type="match status" value="1"/>
</dbReference>
<comment type="subcellular location">
    <subcellularLocation>
        <location evidence="2">Cytoplasm</location>
    </subcellularLocation>
    <subcellularLocation>
        <location evidence="1">Nucleus</location>
    </subcellularLocation>
</comment>
<dbReference type="GO" id="GO:0031981">
    <property type="term" value="C:nuclear lumen"/>
    <property type="evidence" value="ECO:0007669"/>
    <property type="project" value="UniProtKB-ARBA"/>
</dbReference>